<dbReference type="SUPFAM" id="SSF55874">
    <property type="entry name" value="ATPase domain of HSP90 chaperone/DNA topoisomerase II/histidine kinase"/>
    <property type="match status" value="1"/>
</dbReference>
<evidence type="ECO:0000256" key="7">
    <source>
        <dbReference type="ARBA" id="ARBA00022840"/>
    </source>
</evidence>
<dbReference type="InterPro" id="IPR050980">
    <property type="entry name" value="2C_sensor_his_kinase"/>
</dbReference>
<dbReference type="PROSITE" id="PS50109">
    <property type="entry name" value="HIS_KIN"/>
    <property type="match status" value="1"/>
</dbReference>
<reference evidence="11 12" key="1">
    <citation type="submission" date="2023-09" db="EMBL/GenBank/DDBJ databases">
        <title>Different Types of Thermotolerant Ring-Cleaving Dioxygenases derived from Aeribacillus composti HB-1 applied for multiple aromatic hydrocarbons removal.</title>
        <authorList>
            <person name="Cao L."/>
            <person name="Li M."/>
            <person name="Ma T."/>
        </authorList>
    </citation>
    <scope>NUCLEOTIDE SEQUENCE [LARGE SCALE GENOMIC DNA]</scope>
    <source>
        <strain evidence="11 12">HB-1</strain>
    </source>
</reference>
<feature type="domain" description="Histidine kinase" evidence="10">
    <location>
        <begin position="309"/>
        <end position="415"/>
    </location>
</feature>
<evidence type="ECO:0000256" key="8">
    <source>
        <dbReference type="ARBA" id="ARBA00023012"/>
    </source>
</evidence>
<evidence type="ECO:0000259" key="10">
    <source>
        <dbReference type="PROSITE" id="PS50109"/>
    </source>
</evidence>
<keyword evidence="9" id="KW-1133">Transmembrane helix</keyword>
<organism evidence="11 12">
    <name type="scientific">Aeribacillus composti</name>
    <dbReference type="NCBI Taxonomy" id="1868734"/>
    <lineage>
        <taxon>Bacteria</taxon>
        <taxon>Bacillati</taxon>
        <taxon>Bacillota</taxon>
        <taxon>Bacilli</taxon>
        <taxon>Bacillales</taxon>
        <taxon>Bacillaceae</taxon>
        <taxon>Aeribacillus</taxon>
    </lineage>
</organism>
<dbReference type="InterPro" id="IPR004358">
    <property type="entry name" value="Sig_transdc_His_kin-like_C"/>
</dbReference>
<dbReference type="PRINTS" id="PR00344">
    <property type="entry name" value="BCTRLSENSOR"/>
</dbReference>
<keyword evidence="3" id="KW-0597">Phosphoprotein</keyword>
<dbReference type="EC" id="2.7.13.3" evidence="2"/>
<keyword evidence="7 11" id="KW-0067">ATP-binding</keyword>
<feature type="transmembrane region" description="Helical" evidence="9">
    <location>
        <begin position="114"/>
        <end position="135"/>
    </location>
</feature>
<evidence type="ECO:0000313" key="11">
    <source>
        <dbReference type="EMBL" id="WNF33454.1"/>
    </source>
</evidence>
<name>A0ABY9WBD9_9BACI</name>
<keyword evidence="4" id="KW-0808">Transferase</keyword>
<keyword evidence="12" id="KW-1185">Reference proteome</keyword>
<evidence type="ECO:0000256" key="5">
    <source>
        <dbReference type="ARBA" id="ARBA00022741"/>
    </source>
</evidence>
<evidence type="ECO:0000256" key="6">
    <source>
        <dbReference type="ARBA" id="ARBA00022777"/>
    </source>
</evidence>
<dbReference type="InterPro" id="IPR003594">
    <property type="entry name" value="HATPase_dom"/>
</dbReference>
<evidence type="ECO:0000313" key="12">
    <source>
        <dbReference type="Proteomes" id="UP001303701"/>
    </source>
</evidence>
<feature type="transmembrane region" description="Helical" evidence="9">
    <location>
        <begin position="84"/>
        <end position="102"/>
    </location>
</feature>
<dbReference type="Pfam" id="PF02518">
    <property type="entry name" value="HATPase_c"/>
    <property type="match status" value="1"/>
</dbReference>
<accession>A0ABY9WBD9</accession>
<dbReference type="InterPro" id="IPR036890">
    <property type="entry name" value="HATPase_C_sf"/>
</dbReference>
<evidence type="ECO:0000256" key="2">
    <source>
        <dbReference type="ARBA" id="ARBA00012438"/>
    </source>
</evidence>
<dbReference type="Gene3D" id="3.30.565.10">
    <property type="entry name" value="Histidine kinase-like ATPase, C-terminal domain"/>
    <property type="match status" value="1"/>
</dbReference>
<gene>
    <name evidence="11" type="ORF">RI196_01715</name>
</gene>
<evidence type="ECO:0000256" key="4">
    <source>
        <dbReference type="ARBA" id="ARBA00022679"/>
    </source>
</evidence>
<dbReference type="PANTHER" id="PTHR44936">
    <property type="entry name" value="SENSOR PROTEIN CREC"/>
    <property type="match status" value="1"/>
</dbReference>
<evidence type="ECO:0000256" key="9">
    <source>
        <dbReference type="SAM" id="Phobius"/>
    </source>
</evidence>
<comment type="catalytic activity">
    <reaction evidence="1">
        <text>ATP + protein L-histidine = ADP + protein N-phospho-L-histidine.</text>
        <dbReference type="EC" id="2.7.13.3"/>
    </reaction>
</comment>
<keyword evidence="9" id="KW-0472">Membrane</keyword>
<keyword evidence="5" id="KW-0547">Nucleotide-binding</keyword>
<protein>
    <recommendedName>
        <fullName evidence="2">histidine kinase</fullName>
        <ecNumber evidence="2">2.7.13.3</ecNumber>
    </recommendedName>
</protein>
<dbReference type="GeneID" id="301124654"/>
<proteinExistence type="predicted"/>
<sequence length="421" mass="48282">MNNRLWTLVVLVFTTALLGEMKINPFDNFFRFSLGSAIFFFGLLSFRSAPILVTGFSTGIFVLLFRMMIDLILGRVFWIDSFFIHLPAAFYYFNFTLLVYVTKIQKYLKTPIRVGIIGACIDFSSNMVELSFRILIQEQFTLTLETIWMLLLFGILRSFCAVGLYNILNFSQLKAISEARQHELERLVMINTSLYEETFFLRKSMSHLEDITRKSYQLYMRLMELENKEASTALYIAEHVHEVKKDSQKILAGLSKLMSQEQLNLHISITDICDLVIKTNQKYAEVLEKPIQFQKKCDIDLCTNHVYALLSVLNNLVSNAVEAIHHSGWVELRVVEDNHSIKFFVTDSGIGISEEDQDWIFEPGFTTKFDKNGNPSTGIGLTHAQKIVQNLNGSIQLSNEKGPPTQFIVAIPKDQLFKTLT</sequence>
<dbReference type="RefSeq" id="WP_311066785.1">
    <property type="nucleotide sequence ID" value="NZ_CP134501.1"/>
</dbReference>
<keyword evidence="8" id="KW-0902">Two-component regulatory system</keyword>
<dbReference type="EMBL" id="CP134501">
    <property type="protein sequence ID" value="WNF33454.1"/>
    <property type="molecule type" value="Genomic_DNA"/>
</dbReference>
<dbReference type="PANTHER" id="PTHR44936:SF9">
    <property type="entry name" value="SENSOR PROTEIN CREC"/>
    <property type="match status" value="1"/>
</dbReference>
<feature type="transmembrane region" description="Helical" evidence="9">
    <location>
        <begin position="147"/>
        <end position="168"/>
    </location>
</feature>
<dbReference type="GO" id="GO:0005524">
    <property type="term" value="F:ATP binding"/>
    <property type="evidence" value="ECO:0007669"/>
    <property type="project" value="UniProtKB-KW"/>
</dbReference>
<evidence type="ECO:0000256" key="3">
    <source>
        <dbReference type="ARBA" id="ARBA00022553"/>
    </source>
</evidence>
<feature type="transmembrane region" description="Helical" evidence="9">
    <location>
        <begin position="28"/>
        <end position="46"/>
    </location>
</feature>
<keyword evidence="9" id="KW-0812">Transmembrane</keyword>
<dbReference type="InterPro" id="IPR005467">
    <property type="entry name" value="His_kinase_dom"/>
</dbReference>
<dbReference type="Proteomes" id="UP001303701">
    <property type="component" value="Chromosome"/>
</dbReference>
<evidence type="ECO:0000256" key="1">
    <source>
        <dbReference type="ARBA" id="ARBA00000085"/>
    </source>
</evidence>
<feature type="transmembrane region" description="Helical" evidence="9">
    <location>
        <begin position="58"/>
        <end position="78"/>
    </location>
</feature>
<dbReference type="SMART" id="SM00387">
    <property type="entry name" value="HATPase_c"/>
    <property type="match status" value="1"/>
</dbReference>
<keyword evidence="6" id="KW-0418">Kinase</keyword>